<keyword evidence="7" id="KW-1185">Reference proteome</keyword>
<dbReference type="CDD" id="cd02869">
    <property type="entry name" value="PseudoU_synth_RluA_like"/>
    <property type="match status" value="1"/>
</dbReference>
<comment type="function">
    <text evidence="4">Responsible for synthesis of pseudouridine from uracil.</text>
</comment>
<proteinExistence type="inferred from homology"/>
<dbReference type="PANTHER" id="PTHR21600:SF35">
    <property type="entry name" value="PSEUDOURIDINE SYNTHASE"/>
    <property type="match status" value="1"/>
</dbReference>
<comment type="catalytic activity">
    <reaction evidence="1 4">
        <text>a uridine in RNA = a pseudouridine in RNA</text>
        <dbReference type="Rhea" id="RHEA:48348"/>
        <dbReference type="Rhea" id="RHEA-COMP:12068"/>
        <dbReference type="Rhea" id="RHEA-COMP:12069"/>
        <dbReference type="ChEBI" id="CHEBI:65314"/>
        <dbReference type="ChEBI" id="CHEBI:65315"/>
    </reaction>
</comment>
<dbReference type="NCBIfam" id="TIGR00005">
    <property type="entry name" value="rluA_subfam"/>
    <property type="match status" value="1"/>
</dbReference>
<keyword evidence="4" id="KW-0413">Isomerase</keyword>
<dbReference type="InterPro" id="IPR020103">
    <property type="entry name" value="PsdUridine_synth_cat_dom_sf"/>
</dbReference>
<dbReference type="GO" id="GO:0009982">
    <property type="term" value="F:pseudouridine synthase activity"/>
    <property type="evidence" value="ECO:0007669"/>
    <property type="project" value="InterPro"/>
</dbReference>
<dbReference type="PANTHER" id="PTHR21600">
    <property type="entry name" value="MITOCHONDRIAL RNA PSEUDOURIDINE SYNTHASE"/>
    <property type="match status" value="1"/>
</dbReference>
<dbReference type="GO" id="GO:0003723">
    <property type="term" value="F:RNA binding"/>
    <property type="evidence" value="ECO:0007669"/>
    <property type="project" value="InterPro"/>
</dbReference>
<evidence type="ECO:0000256" key="4">
    <source>
        <dbReference type="RuleBase" id="RU362028"/>
    </source>
</evidence>
<dbReference type="InterPro" id="IPR006145">
    <property type="entry name" value="PsdUridine_synth_RsuA/RluA"/>
</dbReference>
<dbReference type="InterPro" id="IPR006224">
    <property type="entry name" value="PsdUridine_synth_RluA-like_CS"/>
</dbReference>
<name>A0A0U1L345_9FIRM</name>
<dbReference type="Gene3D" id="3.30.2350.10">
    <property type="entry name" value="Pseudouridine synthase"/>
    <property type="match status" value="1"/>
</dbReference>
<dbReference type="SUPFAM" id="SSF55120">
    <property type="entry name" value="Pseudouridine synthase"/>
    <property type="match status" value="1"/>
</dbReference>
<dbReference type="GO" id="GO:0000455">
    <property type="term" value="P:enzyme-directed rRNA pseudouridine synthesis"/>
    <property type="evidence" value="ECO:0007669"/>
    <property type="project" value="TreeGrafter"/>
</dbReference>
<evidence type="ECO:0000256" key="3">
    <source>
        <dbReference type="PIRSR" id="PIRSR606225-1"/>
    </source>
</evidence>
<gene>
    <name evidence="6" type="ORF">SpAn4DRAFT_0574</name>
</gene>
<sequence length="319" mass="35251">MPPVFFKRIFLLAMRIIEYNQLAQGVTMPDFKVSSTCPALPVKDFLRRQAGLSLTLWRKIKNSGSIVINTRPAAINDLVYPGDIITVSWPNNSSITPENLPLTILYEDEWLLVVEKSAGMLVHPTSGQPSGTLGNAVLHYYSTHNYLYGFHPVNRLDRNTSGLVLIAKRPDIQHVLNQNLQHITKQYLAITAAVPKPPQGVINVPIGRKPGSIIEREVRPDGQQAITRYSVLATFSNACLLDITLETGRTHQIRVHLSYIGCPLLGDDLYGGSITLLSRQALHAAKLILPHPITKQQLTLVSPLPADLNNLITNLASNL</sequence>
<evidence type="ECO:0000313" key="7">
    <source>
        <dbReference type="Proteomes" id="UP000049855"/>
    </source>
</evidence>
<reference evidence="7" key="1">
    <citation type="submission" date="2015-03" db="EMBL/GenBank/DDBJ databases">
        <authorList>
            <person name="Nijsse Bart"/>
        </authorList>
    </citation>
    <scope>NUCLEOTIDE SEQUENCE [LARGE SCALE GENOMIC DNA]</scope>
</reference>
<protein>
    <recommendedName>
        <fullName evidence="4">Pseudouridine synthase</fullName>
        <ecNumber evidence="4">5.4.99.-</ecNumber>
    </recommendedName>
</protein>
<evidence type="ECO:0000256" key="2">
    <source>
        <dbReference type="ARBA" id="ARBA00010876"/>
    </source>
</evidence>
<comment type="similarity">
    <text evidence="2 4">Belongs to the pseudouridine synthase RluA family.</text>
</comment>
<dbReference type="EMBL" id="CTRP01000014">
    <property type="protein sequence ID" value="CQR74112.1"/>
    <property type="molecule type" value="Genomic_DNA"/>
</dbReference>
<evidence type="ECO:0000256" key="1">
    <source>
        <dbReference type="ARBA" id="ARBA00000073"/>
    </source>
</evidence>
<evidence type="ECO:0000259" key="5">
    <source>
        <dbReference type="Pfam" id="PF00849"/>
    </source>
</evidence>
<accession>A0A0U1L345</accession>
<dbReference type="InterPro" id="IPR050188">
    <property type="entry name" value="RluA_PseudoU_synthase"/>
</dbReference>
<dbReference type="GO" id="GO:0140098">
    <property type="term" value="F:catalytic activity, acting on RNA"/>
    <property type="evidence" value="ECO:0007669"/>
    <property type="project" value="UniProtKB-ARBA"/>
</dbReference>
<dbReference type="InterPro" id="IPR006225">
    <property type="entry name" value="PsdUridine_synth_RluC/D"/>
</dbReference>
<feature type="domain" description="Pseudouridine synthase RsuA/RluA-like" evidence="5">
    <location>
        <begin position="111"/>
        <end position="258"/>
    </location>
</feature>
<dbReference type="Pfam" id="PF00849">
    <property type="entry name" value="PseudoU_synth_2"/>
    <property type="match status" value="1"/>
</dbReference>
<dbReference type="EC" id="5.4.99.-" evidence="4"/>
<evidence type="ECO:0000313" key="6">
    <source>
        <dbReference type="EMBL" id="CQR74112.1"/>
    </source>
</evidence>
<feature type="active site" evidence="3">
    <location>
        <position position="157"/>
    </location>
</feature>
<dbReference type="AlphaFoldDB" id="A0A0U1L345"/>
<dbReference type="Proteomes" id="UP000049855">
    <property type="component" value="Unassembled WGS sequence"/>
</dbReference>
<organism evidence="6 7">
    <name type="scientific">Sporomusa ovata</name>
    <dbReference type="NCBI Taxonomy" id="2378"/>
    <lineage>
        <taxon>Bacteria</taxon>
        <taxon>Bacillati</taxon>
        <taxon>Bacillota</taxon>
        <taxon>Negativicutes</taxon>
        <taxon>Selenomonadales</taxon>
        <taxon>Sporomusaceae</taxon>
        <taxon>Sporomusa</taxon>
    </lineage>
</organism>
<dbReference type="PROSITE" id="PS01129">
    <property type="entry name" value="PSI_RLU"/>
    <property type="match status" value="1"/>
</dbReference>